<reference evidence="1" key="1">
    <citation type="journal article" date="2023" name="Nat. Commun.">
        <title>Diploid and tetraploid genomes of Acorus and the evolution of monocots.</title>
        <authorList>
            <person name="Ma L."/>
            <person name="Liu K.W."/>
            <person name="Li Z."/>
            <person name="Hsiao Y.Y."/>
            <person name="Qi Y."/>
            <person name="Fu T."/>
            <person name="Tang G.D."/>
            <person name="Zhang D."/>
            <person name="Sun W.H."/>
            <person name="Liu D.K."/>
            <person name="Li Y."/>
            <person name="Chen G.Z."/>
            <person name="Liu X.D."/>
            <person name="Liao X.Y."/>
            <person name="Jiang Y.T."/>
            <person name="Yu X."/>
            <person name="Hao Y."/>
            <person name="Huang J."/>
            <person name="Zhao X.W."/>
            <person name="Ke S."/>
            <person name="Chen Y.Y."/>
            <person name="Wu W.L."/>
            <person name="Hsu J.L."/>
            <person name="Lin Y.F."/>
            <person name="Huang M.D."/>
            <person name="Li C.Y."/>
            <person name="Huang L."/>
            <person name="Wang Z.W."/>
            <person name="Zhao X."/>
            <person name="Zhong W.Y."/>
            <person name="Peng D.H."/>
            <person name="Ahmad S."/>
            <person name="Lan S."/>
            <person name="Zhang J.S."/>
            <person name="Tsai W.C."/>
            <person name="Van de Peer Y."/>
            <person name="Liu Z.J."/>
        </authorList>
    </citation>
    <scope>NUCLEOTIDE SEQUENCE</scope>
    <source>
        <strain evidence="1">CP</strain>
    </source>
</reference>
<accession>A0AAV9CXE9</accession>
<dbReference type="AlphaFoldDB" id="A0AAV9CXE9"/>
<name>A0AAV9CXE9_ACOCL</name>
<sequence>MRRDVKEALGKAVSLFSATDVDFRIHNVAYELLKMTDEQCWGVFFALRYFVICQGRDINKIIIEFLIIYFDDENHIKTKQSLFLDTWITRERALKIGWALVVPLLVPPDNDVAYDIPLKSIGGA</sequence>
<dbReference type="EMBL" id="JAUJYO010000017">
    <property type="protein sequence ID" value="KAK1293159.1"/>
    <property type="molecule type" value="Genomic_DNA"/>
</dbReference>
<proteinExistence type="predicted"/>
<evidence type="ECO:0000313" key="2">
    <source>
        <dbReference type="Proteomes" id="UP001180020"/>
    </source>
</evidence>
<reference evidence="1" key="2">
    <citation type="submission" date="2023-06" db="EMBL/GenBank/DDBJ databases">
        <authorList>
            <person name="Ma L."/>
            <person name="Liu K.-W."/>
            <person name="Li Z."/>
            <person name="Hsiao Y.-Y."/>
            <person name="Qi Y."/>
            <person name="Fu T."/>
            <person name="Tang G."/>
            <person name="Zhang D."/>
            <person name="Sun W.-H."/>
            <person name="Liu D.-K."/>
            <person name="Li Y."/>
            <person name="Chen G.-Z."/>
            <person name="Liu X.-D."/>
            <person name="Liao X.-Y."/>
            <person name="Jiang Y.-T."/>
            <person name="Yu X."/>
            <person name="Hao Y."/>
            <person name="Huang J."/>
            <person name="Zhao X.-W."/>
            <person name="Ke S."/>
            <person name="Chen Y.-Y."/>
            <person name="Wu W.-L."/>
            <person name="Hsu J.-L."/>
            <person name="Lin Y.-F."/>
            <person name="Huang M.-D."/>
            <person name="Li C.-Y."/>
            <person name="Huang L."/>
            <person name="Wang Z.-W."/>
            <person name="Zhao X."/>
            <person name="Zhong W.-Y."/>
            <person name="Peng D.-H."/>
            <person name="Ahmad S."/>
            <person name="Lan S."/>
            <person name="Zhang J.-S."/>
            <person name="Tsai W.-C."/>
            <person name="Van De Peer Y."/>
            <person name="Liu Z.-J."/>
        </authorList>
    </citation>
    <scope>NUCLEOTIDE SEQUENCE</scope>
    <source>
        <strain evidence="1">CP</strain>
        <tissue evidence="1">Leaves</tissue>
    </source>
</reference>
<evidence type="ECO:0000313" key="1">
    <source>
        <dbReference type="EMBL" id="KAK1293159.1"/>
    </source>
</evidence>
<comment type="caution">
    <text evidence="1">The sequence shown here is derived from an EMBL/GenBank/DDBJ whole genome shotgun (WGS) entry which is preliminary data.</text>
</comment>
<dbReference type="Proteomes" id="UP001180020">
    <property type="component" value="Unassembled WGS sequence"/>
</dbReference>
<gene>
    <name evidence="1" type="ORF">QJS10_CPB17g02463</name>
</gene>
<organism evidence="1 2">
    <name type="scientific">Acorus calamus</name>
    <name type="common">Sweet flag</name>
    <dbReference type="NCBI Taxonomy" id="4465"/>
    <lineage>
        <taxon>Eukaryota</taxon>
        <taxon>Viridiplantae</taxon>
        <taxon>Streptophyta</taxon>
        <taxon>Embryophyta</taxon>
        <taxon>Tracheophyta</taxon>
        <taxon>Spermatophyta</taxon>
        <taxon>Magnoliopsida</taxon>
        <taxon>Liliopsida</taxon>
        <taxon>Acoraceae</taxon>
        <taxon>Acorus</taxon>
    </lineage>
</organism>
<protein>
    <submittedName>
        <fullName evidence="1">Uncharacterized protein</fullName>
    </submittedName>
</protein>
<keyword evidence="2" id="KW-1185">Reference proteome</keyword>